<evidence type="ECO:0000313" key="2">
    <source>
        <dbReference type="Proteomes" id="UP000258613"/>
    </source>
</evidence>
<dbReference type="EMBL" id="CP027033">
    <property type="protein sequence ID" value="AXR80785.1"/>
    <property type="molecule type" value="Genomic_DNA"/>
</dbReference>
<name>A0A346PMP0_9EURY</name>
<proteinExistence type="predicted"/>
<evidence type="ECO:0000313" key="1">
    <source>
        <dbReference type="EMBL" id="AXR80785.1"/>
    </source>
</evidence>
<protein>
    <submittedName>
        <fullName evidence="1">Uncharacterized protein</fullName>
    </submittedName>
</protein>
<organism evidence="1 2">
    <name type="scientific">Natrarchaeobaculum sulfurireducens</name>
    <dbReference type="NCBI Taxonomy" id="2044521"/>
    <lineage>
        <taxon>Archaea</taxon>
        <taxon>Methanobacteriati</taxon>
        <taxon>Methanobacteriota</taxon>
        <taxon>Stenosarchaea group</taxon>
        <taxon>Halobacteria</taxon>
        <taxon>Halobacteriales</taxon>
        <taxon>Natrialbaceae</taxon>
        <taxon>Natrarchaeobaculum</taxon>
    </lineage>
</organism>
<gene>
    <name evidence="1" type="ORF">AArcMg_0763</name>
</gene>
<keyword evidence="2" id="KW-1185">Reference proteome</keyword>
<sequence>MPTLADLNNTEAAVQAGKQHLEEADQPDGDGVISRAEALATKRRLEGRHEADRETGIVMVPIGEGDDEIVVPMYPIEPGKVLEISRMQIEGDVAEQIVAEDEKRRLMAEKNYHPDVFDREFFNVFDKDEIASAWNEWAARSRNIEEPLGNR</sequence>
<dbReference type="Proteomes" id="UP000258613">
    <property type="component" value="Chromosome"/>
</dbReference>
<dbReference type="RefSeq" id="WP_117367562.1">
    <property type="nucleotide sequence ID" value="NZ_CP027033.1"/>
</dbReference>
<dbReference type="GeneID" id="37641254"/>
<accession>A0A346PMP0</accession>
<dbReference type="KEGG" id="nag:AArcMg_0763"/>
<dbReference type="AlphaFoldDB" id="A0A346PMP0"/>
<reference evidence="2" key="1">
    <citation type="submission" date="2018-02" db="EMBL/GenBank/DDBJ databases">
        <title>Phenotypic and genomic properties of facultatively anaerobic sulfur-reducing natronoarchaea from hypersaline soda lakes.</title>
        <authorList>
            <person name="Sorokin D.Y."/>
            <person name="Kublanov I.V."/>
            <person name="Roman P."/>
            <person name="Sinninghe Damste J.S."/>
            <person name="Golyshin P.N."/>
            <person name="Rojo D."/>
            <person name="Ciordia S."/>
            <person name="Mena M.D.C."/>
            <person name="Ferrer M."/>
            <person name="Messina E."/>
            <person name="Smedile F."/>
            <person name="La Spada G."/>
            <person name="La Cono V."/>
            <person name="Yakimov M.M."/>
        </authorList>
    </citation>
    <scope>NUCLEOTIDE SEQUENCE [LARGE SCALE GENOMIC DNA]</scope>
    <source>
        <strain evidence="2">AArc-Mg</strain>
    </source>
</reference>